<proteinExistence type="predicted"/>
<dbReference type="EMBL" id="JABFCT010000014">
    <property type="protein sequence ID" value="KAF5870247.1"/>
    <property type="molecule type" value="Genomic_DNA"/>
</dbReference>
<evidence type="ECO:0000313" key="1">
    <source>
        <dbReference type="EMBL" id="KAF5870247.1"/>
    </source>
</evidence>
<dbReference type="Proteomes" id="UP000531561">
    <property type="component" value="Unassembled WGS sequence"/>
</dbReference>
<accession>A0A8H6AMD8</accession>
<gene>
    <name evidence="1" type="ORF">Bfra_009630</name>
</gene>
<keyword evidence="2" id="KW-1185">Reference proteome</keyword>
<protein>
    <submittedName>
        <fullName evidence="1">Uncharacterized protein</fullName>
    </submittedName>
</protein>
<reference evidence="1 2" key="1">
    <citation type="journal article" date="2020" name="Phytopathology">
        <title>A high-quality genome resource of Botrytis fragariae, a new and rapidly spreading fungal pathogen causing strawberry gray mold in the U.S.A.</title>
        <authorList>
            <person name="Wu Y."/>
            <person name="Saski C.A."/>
            <person name="Schnabel G."/>
            <person name="Xiao S."/>
            <person name="Hu M."/>
        </authorList>
    </citation>
    <scope>NUCLEOTIDE SEQUENCE [LARGE SCALE GENOMIC DNA]</scope>
    <source>
        <strain evidence="1 2">BVB16</strain>
    </source>
</reference>
<dbReference type="AlphaFoldDB" id="A0A8H6AMD8"/>
<organism evidence="1 2">
    <name type="scientific">Botrytis fragariae</name>
    <dbReference type="NCBI Taxonomy" id="1964551"/>
    <lineage>
        <taxon>Eukaryota</taxon>
        <taxon>Fungi</taxon>
        <taxon>Dikarya</taxon>
        <taxon>Ascomycota</taxon>
        <taxon>Pezizomycotina</taxon>
        <taxon>Leotiomycetes</taxon>
        <taxon>Helotiales</taxon>
        <taxon>Sclerotiniaceae</taxon>
        <taxon>Botrytis</taxon>
    </lineage>
</organism>
<evidence type="ECO:0000313" key="2">
    <source>
        <dbReference type="Proteomes" id="UP000531561"/>
    </source>
</evidence>
<name>A0A8H6AMD8_9HELO</name>
<sequence length="85" mass="9620">MRSFGKPGVMNLEKLKFGISLRQWIPKGYAEVWVETGIAEQGLPAYPSKNFSAHHSTSYVTLQASMERYATNGGESHWDDDRLMI</sequence>
<dbReference type="RefSeq" id="XP_037189194.1">
    <property type="nucleotide sequence ID" value="XM_037339971.1"/>
</dbReference>
<comment type="caution">
    <text evidence="1">The sequence shown here is derived from an EMBL/GenBank/DDBJ whole genome shotgun (WGS) entry which is preliminary data.</text>
</comment>
<dbReference type="GeneID" id="59263663"/>